<feature type="compositionally biased region" description="Polar residues" evidence="3">
    <location>
        <begin position="206"/>
        <end position="224"/>
    </location>
</feature>
<dbReference type="GO" id="GO:0001403">
    <property type="term" value="P:invasive growth in response to glucose limitation"/>
    <property type="evidence" value="ECO:0007669"/>
    <property type="project" value="EnsemblFungi"/>
</dbReference>
<dbReference type="GO" id="GO:0045793">
    <property type="term" value="P:positive regulation of cell size"/>
    <property type="evidence" value="ECO:0007669"/>
    <property type="project" value="EnsemblFungi"/>
</dbReference>
<dbReference type="InterPro" id="IPR035979">
    <property type="entry name" value="RBD_domain_sf"/>
</dbReference>
<dbReference type="GeneID" id="96904719"/>
<feature type="region of interest" description="Disordered" evidence="3">
    <location>
        <begin position="206"/>
        <end position="238"/>
    </location>
</feature>
<evidence type="ECO:0000256" key="1">
    <source>
        <dbReference type="ARBA" id="ARBA00022884"/>
    </source>
</evidence>
<dbReference type="EMBL" id="HE576758">
    <property type="protein sequence ID" value="CCC71053.1"/>
    <property type="molecule type" value="Genomic_DNA"/>
</dbReference>
<dbReference type="HOGENOM" id="CLU_018359_0_0_1"/>
<dbReference type="STRING" id="1064592.G0VI19"/>
<evidence type="ECO:0000256" key="2">
    <source>
        <dbReference type="PROSITE-ProRule" id="PRU00176"/>
    </source>
</evidence>
<evidence type="ECO:0000313" key="6">
    <source>
        <dbReference type="Proteomes" id="UP000001640"/>
    </source>
</evidence>
<dbReference type="eggNOG" id="KOG0118">
    <property type="taxonomic scope" value="Eukaryota"/>
</dbReference>
<dbReference type="InterPro" id="IPR000504">
    <property type="entry name" value="RRM_dom"/>
</dbReference>
<evidence type="ECO:0000313" key="5">
    <source>
        <dbReference type="EMBL" id="CCC71053.1"/>
    </source>
</evidence>
<keyword evidence="1 2" id="KW-0694">RNA-binding</keyword>
<dbReference type="OrthoDB" id="431169at2759"/>
<dbReference type="SUPFAM" id="SSF54928">
    <property type="entry name" value="RNA-binding domain, RBD"/>
    <property type="match status" value="1"/>
</dbReference>
<dbReference type="GO" id="GO:0010811">
    <property type="term" value="P:positive regulation of cell-substrate adhesion"/>
    <property type="evidence" value="ECO:0007669"/>
    <property type="project" value="EnsemblFungi"/>
</dbReference>
<feature type="compositionally biased region" description="Low complexity" evidence="3">
    <location>
        <begin position="566"/>
        <end position="579"/>
    </location>
</feature>
<protein>
    <recommendedName>
        <fullName evidence="4">RRM domain-containing protein</fullName>
    </recommendedName>
</protein>
<dbReference type="CDD" id="cd12245">
    <property type="entry name" value="RRM_scw1_like"/>
    <property type="match status" value="1"/>
</dbReference>
<dbReference type="GO" id="GO:0005789">
    <property type="term" value="C:endoplasmic reticulum membrane"/>
    <property type="evidence" value="ECO:0007669"/>
    <property type="project" value="EnsemblFungi"/>
</dbReference>
<dbReference type="PANTHER" id="PTHR10501">
    <property type="entry name" value="U1 SMALL NUCLEAR RIBONUCLEOPROTEIN A/U2 SMALL NUCLEAR RIBONUCLEOPROTEIN B"/>
    <property type="match status" value="1"/>
</dbReference>
<dbReference type="GO" id="GO:0010494">
    <property type="term" value="C:cytoplasmic stress granule"/>
    <property type="evidence" value="ECO:0007669"/>
    <property type="project" value="EnsemblFungi"/>
</dbReference>
<dbReference type="KEGG" id="ncs:NCAS_0G01660"/>
<dbReference type="AlphaFoldDB" id="G0VI19"/>
<dbReference type="RefSeq" id="XP_003677406.1">
    <property type="nucleotide sequence ID" value="XM_003677358.1"/>
</dbReference>
<evidence type="ECO:0000256" key="3">
    <source>
        <dbReference type="SAM" id="MobiDB-lite"/>
    </source>
</evidence>
<feature type="compositionally biased region" description="Polar residues" evidence="3">
    <location>
        <begin position="357"/>
        <end position="393"/>
    </location>
</feature>
<accession>G0VI19</accession>
<dbReference type="GO" id="GO:0071554">
    <property type="term" value="P:cell wall organization or biogenesis"/>
    <property type="evidence" value="ECO:0007669"/>
    <property type="project" value="EnsemblFungi"/>
</dbReference>
<dbReference type="PROSITE" id="PS50102">
    <property type="entry name" value="RRM"/>
    <property type="match status" value="1"/>
</dbReference>
<dbReference type="InParanoid" id="G0VI19"/>
<dbReference type="GO" id="GO:0061157">
    <property type="term" value="P:mRNA destabilization"/>
    <property type="evidence" value="ECO:0007669"/>
    <property type="project" value="EnsemblFungi"/>
</dbReference>
<reference key="2">
    <citation type="submission" date="2011-08" db="EMBL/GenBank/DDBJ databases">
        <title>Genome sequence of Naumovozyma castellii.</title>
        <authorList>
            <person name="Gordon J.L."/>
            <person name="Armisen D."/>
            <person name="Proux-Wera E."/>
            <person name="OhEigeartaigh S.S."/>
            <person name="Byrne K.P."/>
            <person name="Wolfe K.H."/>
        </authorList>
    </citation>
    <scope>NUCLEOTIDE SEQUENCE</scope>
    <source>
        <strain>Type strain:CBS 4309</strain>
    </source>
</reference>
<dbReference type="Proteomes" id="UP000001640">
    <property type="component" value="Chromosome 7"/>
</dbReference>
<dbReference type="GO" id="GO:0007124">
    <property type="term" value="P:pseudohyphal growth"/>
    <property type="evidence" value="ECO:0007669"/>
    <property type="project" value="EnsemblFungi"/>
</dbReference>
<name>G0VI19_NAUCA</name>
<gene>
    <name evidence="5" type="primary">NCAS0G01660</name>
    <name evidence="5" type="ordered locus">NCAS_0G01660</name>
</gene>
<feature type="region of interest" description="Disordered" evidence="3">
    <location>
        <begin position="303"/>
        <end position="327"/>
    </location>
</feature>
<dbReference type="GO" id="GO:0000932">
    <property type="term" value="C:P-body"/>
    <property type="evidence" value="ECO:0007669"/>
    <property type="project" value="EnsemblFungi"/>
</dbReference>
<dbReference type="GO" id="GO:0045893">
    <property type="term" value="P:positive regulation of DNA-templated transcription"/>
    <property type="evidence" value="ECO:0007669"/>
    <property type="project" value="EnsemblFungi"/>
</dbReference>
<dbReference type="InterPro" id="IPR012677">
    <property type="entry name" value="Nucleotide-bd_a/b_plait_sf"/>
</dbReference>
<dbReference type="GO" id="GO:0003729">
    <property type="term" value="F:mRNA binding"/>
    <property type="evidence" value="ECO:0007669"/>
    <property type="project" value="EnsemblFungi"/>
</dbReference>
<dbReference type="GO" id="GO:0007089">
    <property type="term" value="P:traversing start control point of mitotic cell cycle"/>
    <property type="evidence" value="ECO:0007669"/>
    <property type="project" value="EnsemblFungi"/>
</dbReference>
<proteinExistence type="predicted"/>
<feature type="region of interest" description="Disordered" evidence="3">
    <location>
        <begin position="343"/>
        <end position="393"/>
    </location>
</feature>
<organism evidence="5 6">
    <name type="scientific">Naumovozyma castellii</name>
    <name type="common">Yeast</name>
    <name type="synonym">Saccharomyces castellii</name>
    <dbReference type="NCBI Taxonomy" id="27288"/>
    <lineage>
        <taxon>Eukaryota</taxon>
        <taxon>Fungi</taxon>
        <taxon>Dikarya</taxon>
        <taxon>Ascomycota</taxon>
        <taxon>Saccharomycotina</taxon>
        <taxon>Saccharomycetes</taxon>
        <taxon>Saccharomycetales</taxon>
        <taxon>Saccharomycetaceae</taxon>
        <taxon>Naumovozyma</taxon>
    </lineage>
</organism>
<dbReference type="Pfam" id="PF00076">
    <property type="entry name" value="RRM_1"/>
    <property type="match status" value="1"/>
</dbReference>
<dbReference type="Gene3D" id="3.30.70.330">
    <property type="match status" value="1"/>
</dbReference>
<dbReference type="SMART" id="SM00360">
    <property type="entry name" value="RRM"/>
    <property type="match status" value="1"/>
</dbReference>
<dbReference type="OMA" id="YLFQKPF"/>
<feature type="compositionally biased region" description="Low complexity" evidence="3">
    <location>
        <begin position="347"/>
        <end position="356"/>
    </location>
</feature>
<dbReference type="GO" id="GO:0045901">
    <property type="term" value="P:positive regulation of translational elongation"/>
    <property type="evidence" value="ECO:0007669"/>
    <property type="project" value="EnsemblFungi"/>
</dbReference>
<feature type="compositionally biased region" description="Low complexity" evidence="3">
    <location>
        <begin position="541"/>
        <end position="555"/>
    </location>
</feature>
<reference evidence="5 6" key="1">
    <citation type="journal article" date="2011" name="Proc. Natl. Acad. Sci. U.S.A.">
        <title>Evolutionary erosion of yeast sex chromosomes by mating-type switching accidents.</title>
        <authorList>
            <person name="Gordon J.L."/>
            <person name="Armisen D."/>
            <person name="Proux-Wera E."/>
            <person name="Oheigeartaigh S.S."/>
            <person name="Byrne K.P."/>
            <person name="Wolfe K.H."/>
        </authorList>
    </citation>
    <scope>NUCLEOTIDE SEQUENCE [LARGE SCALE GENOMIC DNA]</scope>
    <source>
        <strain evidence="6">ATCC 76901 / BCRC 22586 / CBS 4309 / NBRC 1992 / NRRL Y-12630</strain>
    </source>
</reference>
<sequence length="585" mass="63574">MQNSNYLFQKPFSASTENLSFGSVNNLSPSHQATLNLNSSTSIRSNSDTNINFNAILSSQDPHTFPNTVASPLFRNMSTTDINLTDSTTNRKPGYIIKLFDLPQDITQREAYAIFALASGIKEIQFINSKVSSSKNSSPLKPDTINEAENTRQQTVNGNLIIAKLDSLPLAIQYASILNSKTSLFGSKFPSSCSVEVIDTLTNQQISISKGNPTSQKPSASPQHTQKRPSVLQSAGGAGSRFSFNDPFSSDYNQFTIPQSASSQQQQPLQSNTINRSFLSLEPKDINENIWNATNDIPSSNSGFAPISKPSTPTVEWGAPSSSRSQSTTFFDITHNNVNRQIPTGSQQQQQQQQMQSFNPVNMNTSLPESVNQPQLLNPGQTFGQNGTNDTMDQNALASGQMLHGKDNKLASNMMNPIDISLLARIPPPANPADQNPPCNTLYVGNLPADCTEQELRLLFSNQPGFKRLSFRIKNSKLNPSSSNTNASIMPSSSAAHGPMCFVEFEDISYATMALAELYGAQLPRATTSTKGGIRLSFSKNPLGVRGPNNRRNPNAASTHNNIPTSLSSNMVNNNPNNSFTGYGR</sequence>
<keyword evidence="6" id="KW-1185">Reference proteome</keyword>
<feature type="compositionally biased region" description="Polar residues" evidence="3">
    <location>
        <begin position="556"/>
        <end position="565"/>
    </location>
</feature>
<feature type="region of interest" description="Disordered" evidence="3">
    <location>
        <begin position="132"/>
        <end position="151"/>
    </location>
</feature>
<evidence type="ECO:0000259" key="4">
    <source>
        <dbReference type="PROSITE" id="PS50102"/>
    </source>
</evidence>
<feature type="region of interest" description="Disordered" evidence="3">
    <location>
        <begin position="533"/>
        <end position="585"/>
    </location>
</feature>
<feature type="domain" description="RRM" evidence="4">
    <location>
        <begin position="440"/>
        <end position="541"/>
    </location>
</feature>